<evidence type="ECO:0000256" key="2">
    <source>
        <dbReference type="ARBA" id="ARBA00022722"/>
    </source>
</evidence>
<dbReference type="GO" id="GO:0004386">
    <property type="term" value="F:helicase activity"/>
    <property type="evidence" value="ECO:0007669"/>
    <property type="project" value="UniProtKB-KW"/>
</dbReference>
<comment type="similarity">
    <text evidence="14">Belongs to the helicase family. AddB/RexB type 1 subfamily.</text>
</comment>
<dbReference type="InterPro" id="IPR014140">
    <property type="entry name" value="DNA_helicase_suAddB"/>
</dbReference>
<dbReference type="Proteomes" id="UP001145072">
    <property type="component" value="Unassembled WGS sequence"/>
</dbReference>
<sequence length="1164" mass="134999">MGIRFLIGKAGTDKSGQYLKEIQEKLKENPQGAPIIYLVPDQMTFQQEYALLNNQEVNGSIRAQVFSFSRLAWRVLQETGGGTRKYISSTGVQMMLRKITEERKTEWKVFQKAIEKQGFMEQLEGMITEFKRYRITPEMLMAHLVNMDQFQHKYTGEVALKNKLEDLSYIYEKLVFALKDNYIDSEDQLQQLADKIEEAYFLEGAEVYIDGFHRFTPQELLVIEALLKKTKQVSVALTINKTEESNISELDLFSQTKETYQSLIEIADVNNIKLEENKILSEEDGVFRNRPYFSHLENYFDIRPAPAYEGEVPIQIAQAVHPRAEVEGAAQEILRLVREEGYRYKDIAILLRQTDVYHDLVETVFSDYQIPVFIDEKRTMMNHPLVELVRSMLDVIEGNWRYDALFRVLKTGFIPISDKRYPLNEDAMDELENYVLEYGIRGRDRWMNDREWVFQRFRGFDQITQTDEEKETQKRINRYRAKVVRALNQVDQKLRQAKTVKEKAIAMFEWLESMDIQERLETVRDQLDEQGKIERAREQEQVWDAVIQLLDEMVEVVGDEPISLQLFRTTVETGLESLKFSHVPPSMDHVVTGTIDRSRMRGVKCAFLLGVSEGVWPMKPSGDGMISEEERDLLAEQGMKLADGSKRRLLDDWFYVYLAFTSATDKLWISYPLSDEAGKTKVASPLIKRIEDLFPVTKNQLLLQDPEEMVDADRFVTTPIKSRSALTAQLARYLRGYPIDDIWWSVLNWYMKQESQASATRKILSSLFYKNKPKSLAPSTVEKIYPKQVNASVSRLEMYHRCSYQHFVRYSLGLEERRTYKLDAPDIGQLFHEALKKITEWIQDDGRDFADINQEDSKTYARKAVNSLAPILQHQILHSSNRYQYIQRKLQEIIARAAFVLSEQSRQSLFSPVGLELAFGTGDSQLSPIHLKLPNGYELVLRGRIDRVDRAIDQEQLFLRIIDYKSSAKGLKLVDVYYGLALQMLAYLDVVLTNSEKWLGEKATPAGVLYFHVHNPMISGNTKLDESTIEKEIFKKFKMQGLLVENENIVKMMDTTLDSGTSQIVPAGLKQNGEFRKGSNTAEPETFQQLQNYIHDLMVHAGMDITNGAVHLNPYQQKQQTACTHCSFRSVCQFDPTLDENNYRKLQDFKDDEILQRIIRREEG</sequence>
<keyword evidence="7 14" id="KW-0347">Helicase</keyword>
<dbReference type="InterPro" id="IPR027417">
    <property type="entry name" value="P-loop_NTPase"/>
</dbReference>
<evidence type="ECO:0000256" key="13">
    <source>
        <dbReference type="ARBA" id="ARBA00023204"/>
    </source>
</evidence>
<evidence type="ECO:0000256" key="8">
    <source>
        <dbReference type="ARBA" id="ARBA00022839"/>
    </source>
</evidence>
<evidence type="ECO:0000256" key="9">
    <source>
        <dbReference type="ARBA" id="ARBA00022840"/>
    </source>
</evidence>
<dbReference type="Pfam" id="PF12705">
    <property type="entry name" value="PDDEXK_1"/>
    <property type="match status" value="1"/>
</dbReference>
<dbReference type="InterPro" id="IPR049035">
    <property type="entry name" value="ADDB_N"/>
</dbReference>
<dbReference type="RefSeq" id="WP_259868433.1">
    <property type="nucleotide sequence ID" value="NZ_JAMQJZ010000004.1"/>
</dbReference>
<dbReference type="SUPFAM" id="SSF52540">
    <property type="entry name" value="P-loop containing nucleoside triphosphate hydrolases"/>
    <property type="match status" value="1"/>
</dbReference>
<feature type="binding site" evidence="14">
    <location>
        <position position="1126"/>
    </location>
    <ligand>
        <name>[4Fe-4S] cluster</name>
        <dbReference type="ChEBI" id="CHEBI:49883"/>
    </ligand>
</feature>
<dbReference type="GO" id="GO:0046872">
    <property type="term" value="F:metal ion binding"/>
    <property type="evidence" value="ECO:0007669"/>
    <property type="project" value="UniProtKB-KW"/>
</dbReference>
<dbReference type="Gene3D" id="6.10.140.1030">
    <property type="match status" value="1"/>
</dbReference>
<evidence type="ECO:0000256" key="5">
    <source>
        <dbReference type="ARBA" id="ARBA00022763"/>
    </source>
</evidence>
<dbReference type="GO" id="GO:0051539">
    <property type="term" value="F:4 iron, 4 sulfur cluster binding"/>
    <property type="evidence" value="ECO:0007669"/>
    <property type="project" value="UniProtKB-KW"/>
</dbReference>
<dbReference type="EC" id="3.1.-.-" evidence="14"/>
<keyword evidence="15" id="KW-0175">Coiled coil</keyword>
<comment type="cofactor">
    <cofactor evidence="14">
        <name>[4Fe-4S] cluster</name>
        <dbReference type="ChEBI" id="CHEBI:49883"/>
    </cofactor>
    <text evidence="14">Binds 1 [4Fe-4S] cluster.</text>
</comment>
<evidence type="ECO:0000256" key="4">
    <source>
        <dbReference type="ARBA" id="ARBA00022741"/>
    </source>
</evidence>
<evidence type="ECO:0000256" key="12">
    <source>
        <dbReference type="ARBA" id="ARBA00023125"/>
    </source>
</evidence>
<feature type="coiled-coil region" evidence="15">
    <location>
        <begin position="469"/>
        <end position="496"/>
    </location>
</feature>
<evidence type="ECO:0000256" key="7">
    <source>
        <dbReference type="ARBA" id="ARBA00022806"/>
    </source>
</evidence>
<evidence type="ECO:0000256" key="3">
    <source>
        <dbReference type="ARBA" id="ARBA00022723"/>
    </source>
</evidence>
<dbReference type="PANTHER" id="PTHR30591">
    <property type="entry name" value="RECBCD ENZYME SUBUNIT RECC"/>
    <property type="match status" value="1"/>
</dbReference>
<dbReference type="Pfam" id="PF21445">
    <property type="entry name" value="ADDB_N"/>
    <property type="match status" value="1"/>
</dbReference>
<dbReference type="GO" id="GO:0005524">
    <property type="term" value="F:ATP binding"/>
    <property type="evidence" value="ECO:0007669"/>
    <property type="project" value="UniProtKB-UniRule"/>
</dbReference>
<comment type="function">
    <text evidence="14">The heterodimer acts as both an ATP-dependent DNA helicase and an ATP-dependent, dual-direction single-stranded exonuclease. Recognizes the chi site generating a DNA molecule suitable for the initiation of homologous recombination. The AddB subunit has 5' -&gt; 3' nuclease activity but not helicase activity.</text>
</comment>
<comment type="subunit">
    <text evidence="14">Heterodimer of AddA and AddB.</text>
</comment>
<dbReference type="InterPro" id="IPR038726">
    <property type="entry name" value="PDDEXK_AddAB-type"/>
</dbReference>
<dbReference type="EMBL" id="JAMQJZ010000004">
    <property type="protein sequence ID" value="MDC3420112.1"/>
    <property type="molecule type" value="Genomic_DNA"/>
</dbReference>
<keyword evidence="4 14" id="KW-0547">Nucleotide-binding</keyword>
<dbReference type="GO" id="GO:0003690">
    <property type="term" value="F:double-stranded DNA binding"/>
    <property type="evidence" value="ECO:0007669"/>
    <property type="project" value="UniProtKB-UniRule"/>
</dbReference>
<dbReference type="Gene3D" id="3.40.50.300">
    <property type="entry name" value="P-loop containing nucleotide triphosphate hydrolases"/>
    <property type="match status" value="3"/>
</dbReference>
<keyword evidence="12 14" id="KW-0238">DNA-binding</keyword>
<keyword evidence="3 14" id="KW-0479">Metal-binding</keyword>
<name>A0A9X4AHG9_9BACI</name>
<dbReference type="GO" id="GO:0000724">
    <property type="term" value="P:double-strand break repair via homologous recombination"/>
    <property type="evidence" value="ECO:0007669"/>
    <property type="project" value="UniProtKB-UniRule"/>
</dbReference>
<feature type="domain" description="UvrD-like helicase C-terminal" evidence="16">
    <location>
        <begin position="283"/>
        <end position="588"/>
    </location>
</feature>
<evidence type="ECO:0000256" key="10">
    <source>
        <dbReference type="ARBA" id="ARBA00023004"/>
    </source>
</evidence>
<keyword evidence="8 14" id="KW-0269">Exonuclease</keyword>
<keyword evidence="18" id="KW-1185">Reference proteome</keyword>
<dbReference type="InterPro" id="IPR014017">
    <property type="entry name" value="DNA_helicase_UvrD-like_C"/>
</dbReference>
<keyword evidence="11 14" id="KW-0411">Iron-sulfur</keyword>
<dbReference type="NCBIfam" id="TIGR02773">
    <property type="entry name" value="addB_Gpos"/>
    <property type="match status" value="1"/>
</dbReference>
<evidence type="ECO:0000259" key="16">
    <source>
        <dbReference type="PROSITE" id="PS51217"/>
    </source>
</evidence>
<comment type="caution">
    <text evidence="17">The sequence shown here is derived from an EMBL/GenBank/DDBJ whole genome shotgun (WGS) entry which is preliminary data.</text>
</comment>
<gene>
    <name evidence="14 17" type="primary">addB</name>
    <name evidence="17" type="ORF">NC661_06985</name>
</gene>
<keyword evidence="13 14" id="KW-0234">DNA repair</keyword>
<keyword evidence="2 14" id="KW-0540">Nuclease</keyword>
<accession>A0A9X4AHG9</accession>
<feature type="binding site" evidence="14">
    <location>
        <position position="802"/>
    </location>
    <ligand>
        <name>[4Fe-4S] cluster</name>
        <dbReference type="ChEBI" id="CHEBI:49883"/>
    </ligand>
</feature>
<evidence type="ECO:0000256" key="6">
    <source>
        <dbReference type="ARBA" id="ARBA00022801"/>
    </source>
</evidence>
<comment type="cofactor">
    <cofactor evidence="14">
        <name>Mg(2+)</name>
        <dbReference type="ChEBI" id="CHEBI:18420"/>
    </cofactor>
</comment>
<dbReference type="PROSITE" id="PS51217">
    <property type="entry name" value="UVRD_HELICASE_CTER"/>
    <property type="match status" value="1"/>
</dbReference>
<proteinExistence type="inferred from homology"/>
<dbReference type="InterPro" id="IPR011604">
    <property type="entry name" value="PDDEXK-like_dom_sf"/>
</dbReference>
<dbReference type="Gene3D" id="3.90.320.10">
    <property type="match status" value="1"/>
</dbReference>
<comment type="miscellaneous">
    <text evidence="14">Despite having conserved helicase domains, this subunit does not have helicase activity.</text>
</comment>
<keyword evidence="10 14" id="KW-0408">Iron</keyword>
<evidence type="ECO:0000313" key="17">
    <source>
        <dbReference type="EMBL" id="MDC3420112.1"/>
    </source>
</evidence>
<feature type="binding site" evidence="14">
    <location>
        <position position="1123"/>
    </location>
    <ligand>
        <name>[4Fe-4S] cluster</name>
        <dbReference type="ChEBI" id="CHEBI:49883"/>
    </ligand>
</feature>
<dbReference type="PANTHER" id="PTHR30591:SF1">
    <property type="entry name" value="RECBCD ENZYME SUBUNIT RECC"/>
    <property type="match status" value="1"/>
</dbReference>
<evidence type="ECO:0000256" key="1">
    <source>
        <dbReference type="ARBA" id="ARBA00022485"/>
    </source>
</evidence>
<keyword evidence="1 14" id="KW-0004">4Fe-4S</keyword>
<feature type="binding site" evidence="14">
    <location>
        <position position="1132"/>
    </location>
    <ligand>
        <name>[4Fe-4S] cluster</name>
        <dbReference type="ChEBI" id="CHEBI:49883"/>
    </ligand>
</feature>
<dbReference type="AlphaFoldDB" id="A0A9X4AHG9"/>
<organism evidence="17 18">
    <name type="scientific">Aquibacillus koreensis</name>
    <dbReference type="NCBI Taxonomy" id="279446"/>
    <lineage>
        <taxon>Bacteria</taxon>
        <taxon>Bacillati</taxon>
        <taxon>Bacillota</taxon>
        <taxon>Bacilli</taxon>
        <taxon>Bacillales</taxon>
        <taxon>Bacillaceae</taxon>
        <taxon>Aquibacillus</taxon>
    </lineage>
</organism>
<keyword evidence="6 14" id="KW-0378">Hydrolase</keyword>
<keyword evidence="5 14" id="KW-0227">DNA damage</keyword>
<evidence type="ECO:0000256" key="15">
    <source>
        <dbReference type="SAM" id="Coils"/>
    </source>
</evidence>
<protein>
    <recommendedName>
        <fullName evidence="14">ATP-dependent helicase/deoxyribonuclease subunit B</fullName>
        <ecNumber evidence="14">3.1.-.-</ecNumber>
    </recommendedName>
    <alternativeName>
        <fullName evidence="14">ATP-dependent helicase/nuclease subunit AddB</fullName>
    </alternativeName>
</protein>
<keyword evidence="9 14" id="KW-0067">ATP-binding</keyword>
<dbReference type="GO" id="GO:0008409">
    <property type="term" value="F:5'-3' exonuclease activity"/>
    <property type="evidence" value="ECO:0007669"/>
    <property type="project" value="UniProtKB-UniRule"/>
</dbReference>
<evidence type="ECO:0000313" key="18">
    <source>
        <dbReference type="Proteomes" id="UP001145072"/>
    </source>
</evidence>
<evidence type="ECO:0000256" key="14">
    <source>
        <dbReference type="HAMAP-Rule" id="MF_01452"/>
    </source>
</evidence>
<reference evidence="17" key="1">
    <citation type="submission" date="2022-06" db="EMBL/GenBank/DDBJ databases">
        <title>Aquibacillus sp. a new bacterium isolated from soil saline samples.</title>
        <authorList>
            <person name="Galisteo C."/>
            <person name="De La Haba R."/>
            <person name="Sanchez-Porro C."/>
            <person name="Ventosa A."/>
        </authorList>
    </citation>
    <scope>NUCLEOTIDE SEQUENCE</scope>
    <source>
        <strain evidence="17">JCM 12387</strain>
    </source>
</reference>
<dbReference type="HAMAP" id="MF_01452">
    <property type="entry name" value="AddB_type1"/>
    <property type="match status" value="1"/>
</dbReference>
<evidence type="ECO:0000256" key="11">
    <source>
        <dbReference type="ARBA" id="ARBA00023014"/>
    </source>
</evidence>